<dbReference type="SUPFAM" id="SSF109604">
    <property type="entry name" value="HD-domain/PDEase-like"/>
    <property type="match status" value="1"/>
</dbReference>
<dbReference type="PANTHER" id="PTHR37294:SF1">
    <property type="entry name" value="3'-5' EXORIBONUCLEASE YHAM"/>
    <property type="match status" value="1"/>
</dbReference>
<organism evidence="3 4">
    <name type="scientific">Turneriella parva (strain ATCC BAA-1111 / DSM 21527 / NCTC 11395 / H)</name>
    <name type="common">Leptospira parva</name>
    <dbReference type="NCBI Taxonomy" id="869212"/>
    <lineage>
        <taxon>Bacteria</taxon>
        <taxon>Pseudomonadati</taxon>
        <taxon>Spirochaetota</taxon>
        <taxon>Spirochaetia</taxon>
        <taxon>Leptospirales</taxon>
        <taxon>Leptospiraceae</taxon>
        <taxon>Turneriella</taxon>
    </lineage>
</organism>
<name>I4BAT1_TURPD</name>
<dbReference type="InterPro" id="IPR012340">
    <property type="entry name" value="NA-bd_OB-fold"/>
</dbReference>
<dbReference type="InterPro" id="IPR006674">
    <property type="entry name" value="HD_domain"/>
</dbReference>
<evidence type="ECO:0000256" key="1">
    <source>
        <dbReference type="ARBA" id="ARBA00022801"/>
    </source>
</evidence>
<dbReference type="Gene3D" id="1.10.3210.10">
    <property type="entry name" value="Hypothetical protein af1432"/>
    <property type="match status" value="1"/>
</dbReference>
<protein>
    <submittedName>
        <fullName evidence="3">Metal dependent phosphohydrolase</fullName>
    </submittedName>
</protein>
<sequence>MTTERSPFIRDLQNGLLEEGRFLVRRALLQTAKNHKPFLRLMLADASGHMPAIYFGNPTELKTITDIAKPGSIVRIQGIVEEFQNVKQIKLMKVEAGAKGEELSRFWARTPVSRRQMYVEMKQLIQKIASNELREICLNFLRDRNFMRLFLEAPASRQIHHAYIGGLMEHTLNVMRSVAAFRAIYPHADGDLMIAGAFLHDIGKVDEYNFLLSHYEHSEPGRLKGHTLLGYERLVAKLNSVKMHSLTRAKLEHVVLAHQGRRNWGAIEEPRFLEAYLVHAADAVDSTQFIFHDLKRAAEGKTNDASWSEYSRYLGREIFLR</sequence>
<dbReference type="Proteomes" id="UP000006048">
    <property type="component" value="Chromosome"/>
</dbReference>
<dbReference type="SMART" id="SM00471">
    <property type="entry name" value="HDc"/>
    <property type="match status" value="1"/>
</dbReference>
<feature type="domain" description="HD/PDEase" evidence="2">
    <location>
        <begin position="163"/>
        <end position="296"/>
    </location>
</feature>
<keyword evidence="4" id="KW-1185">Reference proteome</keyword>
<dbReference type="InterPro" id="IPR003607">
    <property type="entry name" value="HD/PDEase_dom"/>
</dbReference>
<evidence type="ECO:0000313" key="4">
    <source>
        <dbReference type="Proteomes" id="UP000006048"/>
    </source>
</evidence>
<accession>I4BAT1</accession>
<dbReference type="GO" id="GO:0016787">
    <property type="term" value="F:hydrolase activity"/>
    <property type="evidence" value="ECO:0007669"/>
    <property type="project" value="UniProtKB-KW"/>
</dbReference>
<evidence type="ECO:0000313" key="3">
    <source>
        <dbReference type="EMBL" id="AFM14388.1"/>
    </source>
</evidence>
<reference evidence="3 4" key="1">
    <citation type="submission" date="2012-06" db="EMBL/GenBank/DDBJ databases">
        <title>The complete chromosome of genome of Turneriella parva DSM 21527.</title>
        <authorList>
            <consortium name="US DOE Joint Genome Institute (JGI-PGF)"/>
            <person name="Lucas S."/>
            <person name="Han J."/>
            <person name="Lapidus A."/>
            <person name="Bruce D."/>
            <person name="Goodwin L."/>
            <person name="Pitluck S."/>
            <person name="Peters L."/>
            <person name="Kyrpides N."/>
            <person name="Mavromatis K."/>
            <person name="Ivanova N."/>
            <person name="Mikhailova N."/>
            <person name="Chertkov O."/>
            <person name="Detter J.C."/>
            <person name="Tapia R."/>
            <person name="Han C."/>
            <person name="Land M."/>
            <person name="Hauser L."/>
            <person name="Markowitz V."/>
            <person name="Cheng J.-F."/>
            <person name="Hugenholtz P."/>
            <person name="Woyke T."/>
            <person name="Wu D."/>
            <person name="Gronow S."/>
            <person name="Wellnitz S."/>
            <person name="Brambilla E."/>
            <person name="Klenk H.-P."/>
            <person name="Eisen J.A."/>
        </authorList>
    </citation>
    <scope>NUCLEOTIDE SEQUENCE [LARGE SCALE GENOMIC DNA]</scope>
    <source>
        <strain evidence="4">ATCC BAA-1111 / DSM 21527 / NCTC 11395 / H</strain>
    </source>
</reference>
<dbReference type="SUPFAM" id="SSF50249">
    <property type="entry name" value="Nucleic acid-binding proteins"/>
    <property type="match status" value="1"/>
</dbReference>
<proteinExistence type="predicted"/>
<dbReference type="HOGENOM" id="CLU_056349_2_0_12"/>
<dbReference type="InterPro" id="IPR050798">
    <property type="entry name" value="YhaM_exoribonuc/phosphodiest"/>
</dbReference>
<dbReference type="EMBL" id="CP002959">
    <property type="protein sequence ID" value="AFM14388.1"/>
    <property type="molecule type" value="Genomic_DNA"/>
</dbReference>
<dbReference type="KEGG" id="tpx:Turpa_3754"/>
<dbReference type="CDD" id="cd00077">
    <property type="entry name" value="HDc"/>
    <property type="match status" value="1"/>
</dbReference>
<evidence type="ECO:0000259" key="2">
    <source>
        <dbReference type="SMART" id="SM00471"/>
    </source>
</evidence>
<keyword evidence="1" id="KW-0378">Hydrolase</keyword>
<gene>
    <name evidence="3" type="ordered locus">Turpa_3754</name>
</gene>
<dbReference type="STRING" id="869212.Turpa_3754"/>
<dbReference type="PANTHER" id="PTHR37294">
    <property type="entry name" value="3'-5' EXORIBONUCLEASE YHAM"/>
    <property type="match status" value="1"/>
</dbReference>
<dbReference type="AlphaFoldDB" id="I4BAT1"/>
<dbReference type="Pfam" id="PF01966">
    <property type="entry name" value="HD"/>
    <property type="match status" value="1"/>
</dbReference>
<dbReference type="GO" id="GO:0031125">
    <property type="term" value="P:rRNA 3'-end processing"/>
    <property type="evidence" value="ECO:0007669"/>
    <property type="project" value="TreeGrafter"/>
</dbReference>